<gene>
    <name evidence="3" type="ORF">HMPREF1544_06524</name>
</gene>
<evidence type="ECO:0000259" key="2">
    <source>
        <dbReference type="Pfam" id="PF00004"/>
    </source>
</evidence>
<dbReference type="InParanoid" id="S2K345"/>
<dbReference type="STRING" id="1220926.S2K345"/>
<feature type="region of interest" description="Disordered" evidence="1">
    <location>
        <begin position="220"/>
        <end position="264"/>
    </location>
</feature>
<sequence length="264" mass="29508">MNMPMLNLSEAADGDSLSYALVRVPKSCILVIEDIDHYQFDEGLPDKKDENMAYKKNSSLSVSDILSAIDGIACLKESIIFMICNDMDSIPPALIRTGRIDVKLHMGYLDDYQAKLIFGNPFYPTLVKTVDELIQRMRDEAHTVSLERDVPLEISPAELISYFLFHALKFKLSTQSQHLDLCRQSILDHISDLINSVAMDRKQAIEHAKKKATMLQKPQVYAESHSSAQDLNHTRTVDAKIPTPPTSPAADKMAASDADVDVDK</sequence>
<feature type="domain" description="ATPase AAA-type core" evidence="2">
    <location>
        <begin position="25"/>
        <end position="107"/>
    </location>
</feature>
<dbReference type="InterPro" id="IPR003959">
    <property type="entry name" value="ATPase_AAA_core"/>
</dbReference>
<dbReference type="GO" id="GO:0016887">
    <property type="term" value="F:ATP hydrolysis activity"/>
    <property type="evidence" value="ECO:0007669"/>
    <property type="project" value="InterPro"/>
</dbReference>
<evidence type="ECO:0000256" key="1">
    <source>
        <dbReference type="SAM" id="MobiDB-lite"/>
    </source>
</evidence>
<accession>S2K345</accession>
<evidence type="ECO:0000313" key="3">
    <source>
        <dbReference type="EMBL" id="EPB86645.1"/>
    </source>
</evidence>
<dbReference type="PANTHER" id="PTHR23070">
    <property type="entry name" value="BCS1 AAA-TYPE ATPASE"/>
    <property type="match status" value="1"/>
</dbReference>
<dbReference type="Gene3D" id="3.40.50.300">
    <property type="entry name" value="P-loop containing nucleotide triphosphate hydrolases"/>
    <property type="match status" value="1"/>
</dbReference>
<dbReference type="Pfam" id="PF00004">
    <property type="entry name" value="AAA"/>
    <property type="match status" value="1"/>
</dbReference>
<dbReference type="GO" id="GO:0005524">
    <property type="term" value="F:ATP binding"/>
    <property type="evidence" value="ECO:0007669"/>
    <property type="project" value="InterPro"/>
</dbReference>
<reference evidence="4" key="1">
    <citation type="submission" date="2013-05" db="EMBL/GenBank/DDBJ databases">
        <title>The Genome sequence of Mucor circinelloides f. circinelloides 1006PhL.</title>
        <authorList>
            <consortium name="The Broad Institute Genomics Platform"/>
            <person name="Cuomo C."/>
            <person name="Earl A."/>
            <person name="Findley K."/>
            <person name="Lee S.C."/>
            <person name="Walker B."/>
            <person name="Young S."/>
            <person name="Zeng Q."/>
            <person name="Gargeya S."/>
            <person name="Fitzgerald M."/>
            <person name="Haas B."/>
            <person name="Abouelleil A."/>
            <person name="Allen A.W."/>
            <person name="Alvarado L."/>
            <person name="Arachchi H.M."/>
            <person name="Berlin A.M."/>
            <person name="Chapman S.B."/>
            <person name="Gainer-Dewar J."/>
            <person name="Goldberg J."/>
            <person name="Griggs A."/>
            <person name="Gujja S."/>
            <person name="Hansen M."/>
            <person name="Howarth C."/>
            <person name="Imamovic A."/>
            <person name="Ireland A."/>
            <person name="Larimer J."/>
            <person name="McCowan C."/>
            <person name="Murphy C."/>
            <person name="Pearson M."/>
            <person name="Poon T.W."/>
            <person name="Priest M."/>
            <person name="Roberts A."/>
            <person name="Saif S."/>
            <person name="Shea T."/>
            <person name="Sisk P."/>
            <person name="Sykes S."/>
            <person name="Wortman J."/>
            <person name="Nusbaum C."/>
            <person name="Birren B."/>
        </authorList>
    </citation>
    <scope>NUCLEOTIDE SEQUENCE [LARGE SCALE GENOMIC DNA]</scope>
    <source>
        <strain evidence="4">1006PhL</strain>
    </source>
</reference>
<dbReference type="InterPro" id="IPR027417">
    <property type="entry name" value="P-loop_NTPase"/>
</dbReference>
<dbReference type="InterPro" id="IPR050747">
    <property type="entry name" value="Mitochondrial_chaperone_BCS1"/>
</dbReference>
<keyword evidence="4" id="KW-1185">Reference proteome</keyword>
<dbReference type="eggNOG" id="KOG0743">
    <property type="taxonomic scope" value="Eukaryota"/>
</dbReference>
<dbReference type="SUPFAM" id="SSF52540">
    <property type="entry name" value="P-loop containing nucleoside triphosphate hydrolases"/>
    <property type="match status" value="1"/>
</dbReference>
<proteinExistence type="predicted"/>
<dbReference type="EMBL" id="KE123984">
    <property type="protein sequence ID" value="EPB86645.1"/>
    <property type="molecule type" value="Genomic_DNA"/>
</dbReference>
<dbReference type="OrthoDB" id="3564363at2759"/>
<evidence type="ECO:0000313" key="4">
    <source>
        <dbReference type="Proteomes" id="UP000014254"/>
    </source>
</evidence>
<name>S2K345_MUCC1</name>
<dbReference type="AlphaFoldDB" id="S2K345"/>
<dbReference type="Proteomes" id="UP000014254">
    <property type="component" value="Unassembled WGS sequence"/>
</dbReference>
<organism evidence="3 4">
    <name type="scientific">Mucor circinelloides f. circinelloides (strain 1006PhL)</name>
    <name type="common">Mucormycosis agent</name>
    <name type="synonym">Calyptromyces circinelloides</name>
    <dbReference type="NCBI Taxonomy" id="1220926"/>
    <lineage>
        <taxon>Eukaryota</taxon>
        <taxon>Fungi</taxon>
        <taxon>Fungi incertae sedis</taxon>
        <taxon>Mucoromycota</taxon>
        <taxon>Mucoromycotina</taxon>
        <taxon>Mucoromycetes</taxon>
        <taxon>Mucorales</taxon>
        <taxon>Mucorineae</taxon>
        <taxon>Mucoraceae</taxon>
        <taxon>Mucor</taxon>
    </lineage>
</organism>
<dbReference type="VEuPathDB" id="FungiDB:HMPREF1544_06524"/>
<protein>
    <recommendedName>
        <fullName evidence="2">ATPase AAA-type core domain-containing protein</fullName>
    </recommendedName>
</protein>